<evidence type="ECO:0000256" key="4">
    <source>
        <dbReference type="PROSITE-ProRule" id="PRU00473"/>
    </source>
</evidence>
<gene>
    <name evidence="7" type="ORF">FDK22_00525</name>
</gene>
<dbReference type="AlphaFoldDB" id="A0A5R8Y3U8"/>
<reference evidence="7 8" key="1">
    <citation type="submission" date="2019-05" db="EMBL/GenBank/DDBJ databases">
        <title>Arcobacter sp. nov., isolated from sea sediment.</title>
        <authorList>
            <person name="Kim W."/>
        </authorList>
    </citation>
    <scope>NUCLEOTIDE SEQUENCE [LARGE SCALE GENOMIC DNA]</scope>
    <source>
        <strain evidence="7 8">CAU 1517</strain>
    </source>
</reference>
<dbReference type="Proteomes" id="UP000308901">
    <property type="component" value="Unassembled WGS sequence"/>
</dbReference>
<feature type="signal peptide" evidence="5">
    <location>
        <begin position="1"/>
        <end position="19"/>
    </location>
</feature>
<evidence type="ECO:0000313" key="7">
    <source>
        <dbReference type="EMBL" id="TLP40531.1"/>
    </source>
</evidence>
<sequence>MYLFRIIVLASFFCAAAFANSSLINLGSDIKYTYETKRAENKSSSYPKNILLPQVKDYAIRRLDYKKYNEVLFRINKKKVKKNGEYWKADYFNITKDNTDFRPIISKEYKDKIIKLGATIVDDKDYFFIFEYVDGKNKYLTEFKTYKRSFSLKMVKEEVFVQDLVLSPDKIKAQLDTEGKITLDGVYFDFNKATLKKESLKAILSAVNLMEKYPDLVISVQGHTDSKGNDKYNKELSFERAKSVKDAIIKYGINKERLNSKGFGEENPIASNDTDEGRAKNRRVELHKISGGDKKAVIDINFIKPLENSVISLNTTYKDEKLVIYKTKPYFNKKEVLTFIGSIKRIDYKIMKDGKKDSTYSRKSIIKNYKNILPLYNAKILGKYSDSVYFEIKDRGDGKKVYGKIDAYSGSYNIFFLIED</sequence>
<comment type="caution">
    <text evidence="7">The sequence shown here is derived from an EMBL/GenBank/DDBJ whole genome shotgun (WGS) entry which is preliminary data.</text>
</comment>
<keyword evidence="5" id="KW-0732">Signal</keyword>
<feature type="domain" description="OmpA-like" evidence="6">
    <location>
        <begin position="175"/>
        <end position="292"/>
    </location>
</feature>
<protein>
    <submittedName>
        <fullName evidence="7">OmpA family protein</fullName>
    </submittedName>
</protein>
<evidence type="ECO:0000313" key="8">
    <source>
        <dbReference type="Proteomes" id="UP000308901"/>
    </source>
</evidence>
<dbReference type="InterPro" id="IPR050330">
    <property type="entry name" value="Bact_OuterMem_StrucFunc"/>
</dbReference>
<dbReference type="InterPro" id="IPR006664">
    <property type="entry name" value="OMP_bac"/>
</dbReference>
<dbReference type="PANTHER" id="PTHR30329">
    <property type="entry name" value="STATOR ELEMENT OF FLAGELLAR MOTOR COMPLEX"/>
    <property type="match status" value="1"/>
</dbReference>
<dbReference type="Gene3D" id="3.30.1330.60">
    <property type="entry name" value="OmpA-like domain"/>
    <property type="match status" value="1"/>
</dbReference>
<dbReference type="PANTHER" id="PTHR30329:SF21">
    <property type="entry name" value="LIPOPROTEIN YIAD-RELATED"/>
    <property type="match status" value="1"/>
</dbReference>
<evidence type="ECO:0000256" key="3">
    <source>
        <dbReference type="ARBA" id="ARBA00023237"/>
    </source>
</evidence>
<organism evidence="7 8">
    <name type="scientific">Arcobacter arenosus</name>
    <dbReference type="NCBI Taxonomy" id="2576037"/>
    <lineage>
        <taxon>Bacteria</taxon>
        <taxon>Pseudomonadati</taxon>
        <taxon>Campylobacterota</taxon>
        <taxon>Epsilonproteobacteria</taxon>
        <taxon>Campylobacterales</taxon>
        <taxon>Arcobacteraceae</taxon>
        <taxon>Arcobacter</taxon>
    </lineage>
</organism>
<keyword evidence="8" id="KW-1185">Reference proteome</keyword>
<evidence type="ECO:0000256" key="5">
    <source>
        <dbReference type="SAM" id="SignalP"/>
    </source>
</evidence>
<dbReference type="EMBL" id="VANU01000001">
    <property type="protein sequence ID" value="TLP40531.1"/>
    <property type="molecule type" value="Genomic_DNA"/>
</dbReference>
<dbReference type="CDD" id="cd07185">
    <property type="entry name" value="OmpA_C-like"/>
    <property type="match status" value="1"/>
</dbReference>
<dbReference type="InterPro" id="IPR006665">
    <property type="entry name" value="OmpA-like"/>
</dbReference>
<dbReference type="PRINTS" id="PR01023">
    <property type="entry name" value="NAFLGMOTY"/>
</dbReference>
<accession>A0A5R8Y3U8</accession>
<dbReference type="PRINTS" id="PR01021">
    <property type="entry name" value="OMPADOMAIN"/>
</dbReference>
<dbReference type="RefSeq" id="WP_138150821.1">
    <property type="nucleotide sequence ID" value="NZ_VANU01000001.1"/>
</dbReference>
<dbReference type="Pfam" id="PF00691">
    <property type="entry name" value="OmpA"/>
    <property type="match status" value="1"/>
</dbReference>
<feature type="chain" id="PRO_5024465402" evidence="5">
    <location>
        <begin position="20"/>
        <end position="420"/>
    </location>
</feature>
<evidence type="ECO:0000256" key="1">
    <source>
        <dbReference type="ARBA" id="ARBA00004442"/>
    </source>
</evidence>
<name>A0A5R8Y3U8_9BACT</name>
<dbReference type="SUPFAM" id="SSF103088">
    <property type="entry name" value="OmpA-like"/>
    <property type="match status" value="1"/>
</dbReference>
<evidence type="ECO:0000256" key="2">
    <source>
        <dbReference type="ARBA" id="ARBA00023136"/>
    </source>
</evidence>
<dbReference type="GO" id="GO:0009279">
    <property type="term" value="C:cell outer membrane"/>
    <property type="evidence" value="ECO:0007669"/>
    <property type="project" value="UniProtKB-SubCell"/>
</dbReference>
<proteinExistence type="predicted"/>
<comment type="subcellular location">
    <subcellularLocation>
        <location evidence="1">Cell outer membrane</location>
    </subcellularLocation>
</comment>
<keyword evidence="2 4" id="KW-0472">Membrane</keyword>
<dbReference type="PROSITE" id="PS51123">
    <property type="entry name" value="OMPA_2"/>
    <property type="match status" value="1"/>
</dbReference>
<dbReference type="OrthoDB" id="9814637at2"/>
<dbReference type="InterPro" id="IPR036737">
    <property type="entry name" value="OmpA-like_sf"/>
</dbReference>
<evidence type="ECO:0000259" key="6">
    <source>
        <dbReference type="PROSITE" id="PS51123"/>
    </source>
</evidence>
<keyword evidence="3" id="KW-0998">Cell outer membrane</keyword>